<dbReference type="RefSeq" id="WP_036028028.1">
    <property type="nucleotide sequence ID" value="NZ_FMAE01000005.1"/>
</dbReference>
<dbReference type="Proteomes" id="UP000183174">
    <property type="component" value="Unassembled WGS sequence"/>
</dbReference>
<evidence type="ECO:0000313" key="1">
    <source>
        <dbReference type="EMBL" id="SCB34087.1"/>
    </source>
</evidence>
<organism evidence="1 2">
    <name type="scientific">Bradyrhizobium yuanmingense</name>
    <dbReference type="NCBI Taxonomy" id="108015"/>
    <lineage>
        <taxon>Bacteria</taxon>
        <taxon>Pseudomonadati</taxon>
        <taxon>Pseudomonadota</taxon>
        <taxon>Alphaproteobacteria</taxon>
        <taxon>Hyphomicrobiales</taxon>
        <taxon>Nitrobacteraceae</taxon>
        <taxon>Bradyrhizobium</taxon>
    </lineage>
</organism>
<dbReference type="EMBL" id="FMAE01000005">
    <property type="protein sequence ID" value="SCB34087.1"/>
    <property type="molecule type" value="Genomic_DNA"/>
</dbReference>
<evidence type="ECO:0000313" key="2">
    <source>
        <dbReference type="Proteomes" id="UP000183174"/>
    </source>
</evidence>
<proteinExistence type="predicted"/>
<dbReference type="AlphaFoldDB" id="A0A1C3W231"/>
<name>A0A1C3W231_9BRAD</name>
<accession>A0A1C3W231</accession>
<dbReference type="InterPro" id="IPR019226">
    <property type="entry name" value="DUF2158"/>
</dbReference>
<dbReference type="Pfam" id="PF09926">
    <property type="entry name" value="DUF2158"/>
    <property type="match status" value="1"/>
</dbReference>
<protein>
    <submittedName>
        <fullName evidence="1">Uncharacterized conserved protein YodC, DUF2158 family</fullName>
    </submittedName>
</protein>
<gene>
    <name evidence="1" type="ORF">GA0061099_1005129</name>
</gene>
<reference evidence="1 2" key="1">
    <citation type="submission" date="2016-08" db="EMBL/GenBank/DDBJ databases">
        <authorList>
            <person name="Seilhamer J.J."/>
        </authorList>
    </citation>
    <scope>NUCLEOTIDE SEQUENCE [LARGE SCALE GENOMIC DNA]</scope>
    <source>
        <strain evidence="1 2">CCBAU 10071</strain>
    </source>
</reference>
<sequence length="73" mass="7798">MAAQLNLGDRVRLRGGGPLMTVHSINGDNIDCQWFTVQGELQAATFPLYMLTIIEGAADHAQGKAKGKKSAVD</sequence>